<name>A0AAD5KT79_9CRUS</name>
<reference evidence="1 2" key="1">
    <citation type="submission" date="2022-05" db="EMBL/GenBank/DDBJ databases">
        <title>A multi-omics perspective on studying reproductive biology in Daphnia sinensis.</title>
        <authorList>
            <person name="Jia J."/>
        </authorList>
    </citation>
    <scope>NUCLEOTIDE SEQUENCE [LARGE SCALE GENOMIC DNA]</scope>
    <source>
        <strain evidence="1 2">WSL</strain>
    </source>
</reference>
<proteinExistence type="predicted"/>
<comment type="caution">
    <text evidence="1">The sequence shown here is derived from an EMBL/GenBank/DDBJ whole genome shotgun (WGS) entry which is preliminary data.</text>
</comment>
<organism evidence="1 2">
    <name type="scientific">Daphnia sinensis</name>
    <dbReference type="NCBI Taxonomy" id="1820382"/>
    <lineage>
        <taxon>Eukaryota</taxon>
        <taxon>Metazoa</taxon>
        <taxon>Ecdysozoa</taxon>
        <taxon>Arthropoda</taxon>
        <taxon>Crustacea</taxon>
        <taxon>Branchiopoda</taxon>
        <taxon>Diplostraca</taxon>
        <taxon>Cladocera</taxon>
        <taxon>Anomopoda</taxon>
        <taxon>Daphniidae</taxon>
        <taxon>Daphnia</taxon>
        <taxon>Daphnia similis group</taxon>
    </lineage>
</organism>
<sequence length="149" mass="16516">MFSTVETGRLFCLGVSCFYNTFERHTHNTVRWAPLEKGHGTMVFAPDDQASDKSFGHSSFFQLGDPVSRWDFCSIGMSQLEWNAVLGYEPTFWIEALPNQPPASPPLGRLLMATRRELSVELANGRSLAGQLFSIFQGKAGDLPGGSFH</sequence>
<protein>
    <submittedName>
        <fullName evidence="1">Uncharacterized protein</fullName>
    </submittedName>
</protein>
<dbReference type="EMBL" id="WJBH02000004">
    <property type="protein sequence ID" value="KAI9560076.1"/>
    <property type="molecule type" value="Genomic_DNA"/>
</dbReference>
<dbReference type="Proteomes" id="UP000820818">
    <property type="component" value="Linkage Group LG4"/>
</dbReference>
<keyword evidence="2" id="KW-1185">Reference proteome</keyword>
<dbReference type="AlphaFoldDB" id="A0AAD5KT79"/>
<gene>
    <name evidence="1" type="ORF">GHT06_014086</name>
</gene>
<evidence type="ECO:0000313" key="1">
    <source>
        <dbReference type="EMBL" id="KAI9560076.1"/>
    </source>
</evidence>
<accession>A0AAD5KT79</accession>
<evidence type="ECO:0000313" key="2">
    <source>
        <dbReference type="Proteomes" id="UP000820818"/>
    </source>
</evidence>